<evidence type="ECO:0000256" key="1">
    <source>
        <dbReference type="ARBA" id="ARBA00004651"/>
    </source>
</evidence>
<accession>A0A5C7W159</accession>
<comment type="subcellular location">
    <subcellularLocation>
        <location evidence="1 7">Cell membrane</location>
        <topology evidence="1 7">Multi-pass membrane protein</topology>
    </subcellularLocation>
</comment>
<organism evidence="9 10">
    <name type="scientific">Aquipseudomonas alcaligenes</name>
    <name type="common">Pseudomonas alcaligenes</name>
    <dbReference type="NCBI Taxonomy" id="43263"/>
    <lineage>
        <taxon>Bacteria</taxon>
        <taxon>Pseudomonadati</taxon>
        <taxon>Pseudomonadota</taxon>
        <taxon>Gammaproteobacteria</taxon>
        <taxon>Pseudomonadales</taxon>
        <taxon>Pseudomonadaceae</taxon>
        <taxon>Aquipseudomonas</taxon>
    </lineage>
</organism>
<keyword evidence="5 7" id="KW-1133">Transmembrane helix</keyword>
<dbReference type="AlphaFoldDB" id="A0A5C7W159"/>
<comment type="similarity">
    <text evidence="2 7">Belongs to the DedA family.</text>
</comment>
<evidence type="ECO:0000256" key="4">
    <source>
        <dbReference type="ARBA" id="ARBA00022692"/>
    </source>
</evidence>
<evidence type="ECO:0000256" key="2">
    <source>
        <dbReference type="ARBA" id="ARBA00010792"/>
    </source>
</evidence>
<evidence type="ECO:0000256" key="5">
    <source>
        <dbReference type="ARBA" id="ARBA00022989"/>
    </source>
</evidence>
<sequence length="216" mass="24175">MEFVQLVIDFILHIDRHLAELTAAYGPWIYGILFLIIFCETGLVVTPFLPGDSLLFVAGAIATQDAMNIHLMVILLIIAAILGDAVNYSIGRFFGVRLFANPDSKIFRRRHLEITQTFYARHGGKTIILARFAPIVRTFAPFVAGMGHMPYRRFAAYNVVGAIAWVTLFSYAGYFFGNLPMVQSNLHYLIVAIIFVSILPGVIEILRHRRAAQGNT</sequence>
<evidence type="ECO:0000256" key="3">
    <source>
        <dbReference type="ARBA" id="ARBA00022475"/>
    </source>
</evidence>
<gene>
    <name evidence="9" type="ORF">E6Q69_13920</name>
</gene>
<reference evidence="9 10" key="1">
    <citation type="submission" date="2018-09" db="EMBL/GenBank/DDBJ databases">
        <title>Metagenome Assembled Genomes from an Advanced Water Purification Facility.</title>
        <authorList>
            <person name="Stamps B.W."/>
            <person name="Spear J.R."/>
        </authorList>
    </citation>
    <scope>NUCLEOTIDE SEQUENCE [LARGE SCALE GENOMIC DNA]</scope>
    <source>
        <strain evidence="9">Bin_52_1</strain>
    </source>
</reference>
<dbReference type="EMBL" id="SSFO01000235">
    <property type="protein sequence ID" value="TXI30098.1"/>
    <property type="molecule type" value="Genomic_DNA"/>
</dbReference>
<evidence type="ECO:0000259" key="8">
    <source>
        <dbReference type="Pfam" id="PF09335"/>
    </source>
</evidence>
<dbReference type="Pfam" id="PF09335">
    <property type="entry name" value="VTT_dom"/>
    <property type="match status" value="1"/>
</dbReference>
<dbReference type="InterPro" id="IPR032818">
    <property type="entry name" value="DedA-like"/>
</dbReference>
<name>A0A5C7W159_AQUAC</name>
<keyword evidence="4 7" id="KW-0812">Transmembrane</keyword>
<proteinExistence type="inferred from homology"/>
<feature type="transmembrane region" description="Helical" evidence="7">
    <location>
        <begin position="69"/>
        <end position="90"/>
    </location>
</feature>
<dbReference type="InterPro" id="IPR058127">
    <property type="entry name" value="DedA"/>
</dbReference>
<comment type="caution">
    <text evidence="9">The sequence shown here is derived from an EMBL/GenBank/DDBJ whole genome shotgun (WGS) entry which is preliminary data.</text>
</comment>
<dbReference type="NCBIfam" id="NF008102">
    <property type="entry name" value="PRK10847.1"/>
    <property type="match status" value="1"/>
</dbReference>
<dbReference type="PANTHER" id="PTHR30353:SF0">
    <property type="entry name" value="TRANSMEMBRANE PROTEIN"/>
    <property type="match status" value="1"/>
</dbReference>
<dbReference type="PANTHER" id="PTHR30353">
    <property type="entry name" value="INNER MEMBRANE PROTEIN DEDA-RELATED"/>
    <property type="match status" value="1"/>
</dbReference>
<evidence type="ECO:0000256" key="7">
    <source>
        <dbReference type="RuleBase" id="RU367016"/>
    </source>
</evidence>
<evidence type="ECO:0000256" key="6">
    <source>
        <dbReference type="ARBA" id="ARBA00023136"/>
    </source>
</evidence>
<keyword evidence="3 7" id="KW-1003">Cell membrane</keyword>
<evidence type="ECO:0000313" key="9">
    <source>
        <dbReference type="EMBL" id="TXI30098.1"/>
    </source>
</evidence>
<feature type="transmembrane region" description="Helical" evidence="7">
    <location>
        <begin position="186"/>
        <end position="206"/>
    </location>
</feature>
<feature type="domain" description="VTT" evidence="8">
    <location>
        <begin position="49"/>
        <end position="174"/>
    </location>
</feature>
<protein>
    <submittedName>
        <fullName evidence="9">DedA family protein</fullName>
    </submittedName>
</protein>
<dbReference type="GO" id="GO:0005886">
    <property type="term" value="C:plasma membrane"/>
    <property type="evidence" value="ECO:0007669"/>
    <property type="project" value="UniProtKB-SubCell"/>
</dbReference>
<keyword evidence="6 7" id="KW-0472">Membrane</keyword>
<dbReference type="InterPro" id="IPR032816">
    <property type="entry name" value="VTT_dom"/>
</dbReference>
<dbReference type="Proteomes" id="UP000321110">
    <property type="component" value="Unassembled WGS sequence"/>
</dbReference>
<evidence type="ECO:0000313" key="10">
    <source>
        <dbReference type="Proteomes" id="UP000321110"/>
    </source>
</evidence>
<feature type="transmembrane region" description="Helical" evidence="7">
    <location>
        <begin position="154"/>
        <end position="174"/>
    </location>
</feature>
<feature type="transmembrane region" description="Helical" evidence="7">
    <location>
        <begin position="28"/>
        <end position="49"/>
    </location>
</feature>